<keyword evidence="9" id="KW-1185">Reference proteome</keyword>
<sequence length="537" mass="59227">MTDSDKTKRAGGKKSPLEDNSEIDESLFNVDDSLACGDDSMVADDVTELSIPVDKGLFNTELDDVESETAVQIDDATVASDHVGGAAIAPDDETVVTTSNNYDATKVYNPKHTVAGPAYAGGTSFKVGDLLKDRFRLEKMLGEGGMGAVFLAVDQRKIEARHHDPYVAIKLISGEFSQDPLSYIALQRETDKSQKLAHPNVITVYDFDRDGDVFFMTMEALKGQTLDVFIKDETRSREQATTYINALSQGLAYAHQRNIVHSDVKPQNIFVTEEGVLKVLDFGIARALASVEGAVPDEIDEVVGLTPAYASCDMFAGADPDPADDVYAIGVIAYQLFTGKHPFDRKKATVARDTGMQAKRIKGIPRYQWKAIAKALSFERTMRWQNADQFYRQFSGTGRRARHLSLALLAVVLAFGGYLSFYTPEAGPDIPFEQLSPEVQQRVIANLSEADQALKFSDLNGALFYLDRAYGLHPRNQDVMEKLNALVERIMDAMAVADTESGRVIGLKQLDDLMKYDSLKQNPQLLAFKKSLEAKME</sequence>
<dbReference type="CDD" id="cd14014">
    <property type="entry name" value="STKc_PknB_like"/>
    <property type="match status" value="1"/>
</dbReference>
<dbReference type="Proteomes" id="UP001557484">
    <property type="component" value="Unassembled WGS sequence"/>
</dbReference>
<dbReference type="InterPro" id="IPR000719">
    <property type="entry name" value="Prot_kinase_dom"/>
</dbReference>
<dbReference type="PANTHER" id="PTHR43289:SF6">
    <property type="entry name" value="SERINE_THREONINE-PROTEIN KINASE NEKL-3"/>
    <property type="match status" value="1"/>
</dbReference>
<dbReference type="RefSeq" id="WP_368376168.1">
    <property type="nucleotide sequence ID" value="NZ_JBFRYB010000001.1"/>
</dbReference>
<evidence type="ECO:0000256" key="6">
    <source>
        <dbReference type="SAM" id="MobiDB-lite"/>
    </source>
</evidence>
<dbReference type="PANTHER" id="PTHR43289">
    <property type="entry name" value="MITOGEN-ACTIVATED PROTEIN KINASE KINASE KINASE 20-RELATED"/>
    <property type="match status" value="1"/>
</dbReference>
<dbReference type="Gene3D" id="3.30.200.20">
    <property type="entry name" value="Phosphorylase Kinase, domain 1"/>
    <property type="match status" value="1"/>
</dbReference>
<dbReference type="SMART" id="SM00220">
    <property type="entry name" value="S_TKc"/>
    <property type="match status" value="1"/>
</dbReference>
<accession>A0ABV3TWW7</accession>
<evidence type="ECO:0000256" key="5">
    <source>
        <dbReference type="PROSITE-ProRule" id="PRU10141"/>
    </source>
</evidence>
<evidence type="ECO:0000313" key="9">
    <source>
        <dbReference type="Proteomes" id="UP001557484"/>
    </source>
</evidence>
<dbReference type="EC" id="2.7.11.1" evidence="8"/>
<evidence type="ECO:0000256" key="2">
    <source>
        <dbReference type="ARBA" id="ARBA00022741"/>
    </source>
</evidence>
<proteinExistence type="predicted"/>
<dbReference type="PROSITE" id="PS00108">
    <property type="entry name" value="PROTEIN_KINASE_ST"/>
    <property type="match status" value="1"/>
</dbReference>
<protein>
    <submittedName>
        <fullName evidence="8">Serine/threonine-protein kinase</fullName>
        <ecNumber evidence="8">2.7.11.1</ecNumber>
    </submittedName>
</protein>
<evidence type="ECO:0000256" key="1">
    <source>
        <dbReference type="ARBA" id="ARBA00022679"/>
    </source>
</evidence>
<feature type="region of interest" description="Disordered" evidence="6">
    <location>
        <begin position="1"/>
        <end position="23"/>
    </location>
</feature>
<feature type="binding site" evidence="5">
    <location>
        <position position="170"/>
    </location>
    <ligand>
        <name>ATP</name>
        <dbReference type="ChEBI" id="CHEBI:30616"/>
    </ligand>
</feature>
<dbReference type="Gene3D" id="1.10.510.10">
    <property type="entry name" value="Transferase(Phosphotransferase) domain 1"/>
    <property type="match status" value="1"/>
</dbReference>
<dbReference type="PROSITE" id="PS50011">
    <property type="entry name" value="PROTEIN_KINASE_DOM"/>
    <property type="match status" value="1"/>
</dbReference>
<gene>
    <name evidence="8" type="ORF">AB4875_11350</name>
</gene>
<keyword evidence="2 5" id="KW-0547">Nucleotide-binding</keyword>
<keyword evidence="1 8" id="KW-0808">Transferase</keyword>
<dbReference type="PROSITE" id="PS00107">
    <property type="entry name" value="PROTEIN_KINASE_ATP"/>
    <property type="match status" value="1"/>
</dbReference>
<dbReference type="Pfam" id="PF00069">
    <property type="entry name" value="Pkinase"/>
    <property type="match status" value="1"/>
</dbReference>
<evidence type="ECO:0000256" key="4">
    <source>
        <dbReference type="ARBA" id="ARBA00022840"/>
    </source>
</evidence>
<evidence type="ECO:0000256" key="3">
    <source>
        <dbReference type="ARBA" id="ARBA00022777"/>
    </source>
</evidence>
<dbReference type="EMBL" id="JBFRYB010000001">
    <property type="protein sequence ID" value="MEX1666083.1"/>
    <property type="molecule type" value="Genomic_DNA"/>
</dbReference>
<dbReference type="InterPro" id="IPR017441">
    <property type="entry name" value="Protein_kinase_ATP_BS"/>
</dbReference>
<keyword evidence="4 5" id="KW-0067">ATP-binding</keyword>
<dbReference type="SUPFAM" id="SSF56112">
    <property type="entry name" value="Protein kinase-like (PK-like)"/>
    <property type="match status" value="1"/>
</dbReference>
<evidence type="ECO:0000259" key="7">
    <source>
        <dbReference type="PROSITE" id="PS50011"/>
    </source>
</evidence>
<dbReference type="InterPro" id="IPR008271">
    <property type="entry name" value="Ser/Thr_kinase_AS"/>
</dbReference>
<reference evidence="8 9" key="1">
    <citation type="journal article" date="2011" name="Int. J. Syst. Evol. Microbiol.">
        <title>Zhongshania antarctica gen. nov., sp. nov. and Zhongshania guokunii sp. nov., gammaproteobacteria respectively isolated from coastal attached (fast) ice and surface seawater of the Antarctic.</title>
        <authorList>
            <person name="Li H.J."/>
            <person name="Zhang X.Y."/>
            <person name="Chen C.X."/>
            <person name="Zhang Y.J."/>
            <person name="Gao Z.M."/>
            <person name="Yu Y."/>
            <person name="Chen X.L."/>
            <person name="Chen B."/>
            <person name="Zhang Y.Z."/>
        </authorList>
    </citation>
    <scope>NUCLEOTIDE SEQUENCE [LARGE SCALE GENOMIC DNA]</scope>
    <source>
        <strain evidence="8 9">R06B22</strain>
    </source>
</reference>
<dbReference type="InterPro" id="IPR011009">
    <property type="entry name" value="Kinase-like_dom_sf"/>
</dbReference>
<keyword evidence="3 8" id="KW-0418">Kinase</keyword>
<feature type="domain" description="Protein kinase" evidence="7">
    <location>
        <begin position="135"/>
        <end position="395"/>
    </location>
</feature>
<evidence type="ECO:0000313" key="8">
    <source>
        <dbReference type="EMBL" id="MEX1666083.1"/>
    </source>
</evidence>
<organism evidence="8 9">
    <name type="scientific">Zhongshania arctica</name>
    <dbReference type="NCBI Taxonomy" id="3238302"/>
    <lineage>
        <taxon>Bacteria</taxon>
        <taxon>Pseudomonadati</taxon>
        <taxon>Pseudomonadota</taxon>
        <taxon>Gammaproteobacteria</taxon>
        <taxon>Cellvibrionales</taxon>
        <taxon>Spongiibacteraceae</taxon>
        <taxon>Zhongshania</taxon>
    </lineage>
</organism>
<name>A0ABV3TWW7_9GAMM</name>
<dbReference type="GO" id="GO:0004674">
    <property type="term" value="F:protein serine/threonine kinase activity"/>
    <property type="evidence" value="ECO:0007669"/>
    <property type="project" value="UniProtKB-EC"/>
</dbReference>
<comment type="caution">
    <text evidence="8">The sequence shown here is derived from an EMBL/GenBank/DDBJ whole genome shotgun (WGS) entry which is preliminary data.</text>
</comment>